<accession>A0A0S4LVL7</accession>
<keyword evidence="3" id="KW-1185">Reference proteome</keyword>
<proteinExistence type="predicted"/>
<organism evidence="2 3">
    <name type="scientific">Candidatus Nitrospira nitrificans</name>
    <dbReference type="NCBI Taxonomy" id="1742973"/>
    <lineage>
        <taxon>Bacteria</taxon>
        <taxon>Pseudomonadati</taxon>
        <taxon>Nitrospirota</taxon>
        <taxon>Nitrospiria</taxon>
        <taxon>Nitrospirales</taxon>
        <taxon>Nitrospiraceae</taxon>
        <taxon>Nitrospira</taxon>
    </lineage>
</organism>
<dbReference type="AlphaFoldDB" id="A0A0S4LVL7"/>
<sequence length="63" mass="7028">MARASRIHEMGRRYIFENVAGLPAGPTVFLIVVDEQRISGNDEANTNKEGDDNLHVQTPLYCP</sequence>
<feature type="compositionally biased region" description="Basic and acidic residues" evidence="1">
    <location>
        <begin position="45"/>
        <end position="54"/>
    </location>
</feature>
<feature type="region of interest" description="Disordered" evidence="1">
    <location>
        <begin position="41"/>
        <end position="63"/>
    </location>
</feature>
<dbReference type="EMBL" id="CZPZ01000033">
    <property type="protein sequence ID" value="CUS39058.1"/>
    <property type="molecule type" value="Genomic_DNA"/>
</dbReference>
<name>A0A0S4LVL7_9BACT</name>
<evidence type="ECO:0000256" key="1">
    <source>
        <dbReference type="SAM" id="MobiDB-lite"/>
    </source>
</evidence>
<reference evidence="3" key="1">
    <citation type="submission" date="2015-10" db="EMBL/GenBank/DDBJ databases">
        <authorList>
            <person name="Luecker S."/>
            <person name="Luecker S."/>
        </authorList>
    </citation>
    <scope>NUCLEOTIDE SEQUENCE [LARGE SCALE GENOMIC DNA]</scope>
</reference>
<evidence type="ECO:0000313" key="3">
    <source>
        <dbReference type="Proteomes" id="UP000198736"/>
    </source>
</evidence>
<dbReference type="Proteomes" id="UP000198736">
    <property type="component" value="Unassembled WGS sequence"/>
</dbReference>
<evidence type="ECO:0000313" key="2">
    <source>
        <dbReference type="EMBL" id="CUS39058.1"/>
    </source>
</evidence>
<protein>
    <submittedName>
        <fullName evidence="2">Uncharacterized protein</fullName>
    </submittedName>
</protein>
<gene>
    <name evidence="2" type="ORF">COMA2_60135</name>
</gene>